<dbReference type="InterPro" id="IPR045186">
    <property type="entry name" value="Indole-3-glycerol_P_synth"/>
</dbReference>
<evidence type="ECO:0000313" key="12">
    <source>
        <dbReference type="Proteomes" id="UP000198822"/>
    </source>
</evidence>
<dbReference type="PANTHER" id="PTHR22854">
    <property type="entry name" value="TRYPTOPHAN BIOSYNTHESIS PROTEIN"/>
    <property type="match status" value="1"/>
</dbReference>
<dbReference type="Proteomes" id="UP000198822">
    <property type="component" value="Chromosome I"/>
</dbReference>
<evidence type="ECO:0000256" key="7">
    <source>
        <dbReference type="ARBA" id="ARBA00022822"/>
    </source>
</evidence>
<evidence type="ECO:0000256" key="2">
    <source>
        <dbReference type="ARBA" id="ARBA00004696"/>
    </source>
</evidence>
<accession>A0A1G7ZNP2</accession>
<name>A0A1G7ZNP2_9MICO</name>
<keyword evidence="12" id="KW-1185">Reference proteome</keyword>
<dbReference type="InterPro" id="IPR013798">
    <property type="entry name" value="Indole-3-glycerol_P_synth_dom"/>
</dbReference>
<dbReference type="InterPro" id="IPR001468">
    <property type="entry name" value="Indole-3-GlycerolPSynthase_CS"/>
</dbReference>
<gene>
    <name evidence="11" type="ORF">SAMN04489720_0046</name>
</gene>
<evidence type="ECO:0000256" key="9">
    <source>
        <dbReference type="ARBA" id="ARBA00023239"/>
    </source>
</evidence>
<dbReference type="STRING" id="399736.SAMN04489720_0046"/>
<keyword evidence="6" id="KW-0210">Decarboxylase</keyword>
<dbReference type="GO" id="GO:0000162">
    <property type="term" value="P:L-tryptophan biosynthetic process"/>
    <property type="evidence" value="ECO:0007669"/>
    <property type="project" value="UniProtKB-UniPathway"/>
</dbReference>
<dbReference type="UniPathway" id="UPA00035">
    <property type="reaction ID" value="UER00043"/>
</dbReference>
<comment type="similarity">
    <text evidence="3">Belongs to the TrpC family.</text>
</comment>
<evidence type="ECO:0000256" key="1">
    <source>
        <dbReference type="ARBA" id="ARBA00001633"/>
    </source>
</evidence>
<dbReference type="OrthoDB" id="9804217at2"/>
<protein>
    <recommendedName>
        <fullName evidence="4">indole-3-glycerol-phosphate synthase</fullName>
        <ecNumber evidence="4">4.1.1.48</ecNumber>
    </recommendedName>
</protein>
<evidence type="ECO:0000256" key="5">
    <source>
        <dbReference type="ARBA" id="ARBA00022605"/>
    </source>
</evidence>
<keyword evidence="9" id="KW-0456">Lyase</keyword>
<keyword evidence="8" id="KW-0057">Aromatic amino acid biosynthesis</keyword>
<keyword evidence="7" id="KW-0822">Tryptophan biosynthesis</keyword>
<comment type="catalytic activity">
    <reaction evidence="1">
        <text>1-(2-carboxyphenylamino)-1-deoxy-D-ribulose 5-phosphate + H(+) = (1S,2R)-1-C-(indol-3-yl)glycerol 3-phosphate + CO2 + H2O</text>
        <dbReference type="Rhea" id="RHEA:23476"/>
        <dbReference type="ChEBI" id="CHEBI:15377"/>
        <dbReference type="ChEBI" id="CHEBI:15378"/>
        <dbReference type="ChEBI" id="CHEBI:16526"/>
        <dbReference type="ChEBI" id="CHEBI:58613"/>
        <dbReference type="ChEBI" id="CHEBI:58866"/>
        <dbReference type="EC" id="4.1.1.48"/>
    </reaction>
</comment>
<feature type="domain" description="Indole-3-glycerol phosphate synthase" evidence="10">
    <location>
        <begin position="4"/>
        <end position="252"/>
    </location>
</feature>
<dbReference type="GO" id="GO:0004425">
    <property type="term" value="F:indole-3-glycerol-phosphate synthase activity"/>
    <property type="evidence" value="ECO:0007669"/>
    <property type="project" value="UniProtKB-EC"/>
</dbReference>
<organism evidence="11 12">
    <name type="scientific">Agrococcus jejuensis</name>
    <dbReference type="NCBI Taxonomy" id="399736"/>
    <lineage>
        <taxon>Bacteria</taxon>
        <taxon>Bacillati</taxon>
        <taxon>Actinomycetota</taxon>
        <taxon>Actinomycetes</taxon>
        <taxon>Micrococcales</taxon>
        <taxon>Microbacteriaceae</taxon>
        <taxon>Agrococcus</taxon>
    </lineage>
</organism>
<dbReference type="FunFam" id="3.20.20.70:FF:000024">
    <property type="entry name" value="Indole-3-glycerol phosphate synthase"/>
    <property type="match status" value="1"/>
</dbReference>
<dbReference type="AlphaFoldDB" id="A0A1G7ZNP2"/>
<dbReference type="InterPro" id="IPR011060">
    <property type="entry name" value="RibuloseP-bd_barrel"/>
</dbReference>
<evidence type="ECO:0000256" key="3">
    <source>
        <dbReference type="ARBA" id="ARBA00008737"/>
    </source>
</evidence>
<evidence type="ECO:0000313" key="11">
    <source>
        <dbReference type="EMBL" id="SDH10371.1"/>
    </source>
</evidence>
<dbReference type="InterPro" id="IPR013785">
    <property type="entry name" value="Aldolase_TIM"/>
</dbReference>
<proteinExistence type="inferred from homology"/>
<sequence>MLDALTAGALEDAEARRGDLPYDELDTVARASRTPIDVVALLSQPVDGVHVIAEVKRASPSKGRIADIPEPAALAAAYAEGGASVISVLTEGRRFLGTLDDLRAVRAAVDVAVLRKDFLSTRYQLLEARAAGADLVLLIVAALDDATLADLHGFAEELGLSVLVEVHDADEVARALAVGARIVGVNTRDLKTFEMHPERFTELRPLIPAGVVAVAESGVQSVGDVQAYKAAGAHAVLVGETLVRDGEPAARVAAFRSAS</sequence>
<evidence type="ECO:0000256" key="8">
    <source>
        <dbReference type="ARBA" id="ARBA00023141"/>
    </source>
</evidence>
<evidence type="ECO:0000256" key="6">
    <source>
        <dbReference type="ARBA" id="ARBA00022793"/>
    </source>
</evidence>
<dbReference type="EC" id="4.1.1.48" evidence="4"/>
<dbReference type="NCBIfam" id="NF001369">
    <property type="entry name" value="PRK00278.1-1"/>
    <property type="match status" value="1"/>
</dbReference>
<dbReference type="GO" id="GO:0004640">
    <property type="term" value="F:phosphoribosylanthranilate isomerase activity"/>
    <property type="evidence" value="ECO:0007669"/>
    <property type="project" value="TreeGrafter"/>
</dbReference>
<reference evidence="12" key="1">
    <citation type="submission" date="2016-10" db="EMBL/GenBank/DDBJ databases">
        <authorList>
            <person name="Varghese N."/>
            <person name="Submissions S."/>
        </authorList>
    </citation>
    <scope>NUCLEOTIDE SEQUENCE [LARGE SCALE GENOMIC DNA]</scope>
    <source>
        <strain evidence="12">DSM 22002</strain>
    </source>
</reference>
<dbReference type="PANTHER" id="PTHR22854:SF2">
    <property type="entry name" value="INDOLE-3-GLYCEROL-PHOSPHATE SYNTHASE"/>
    <property type="match status" value="1"/>
</dbReference>
<dbReference type="PROSITE" id="PS00614">
    <property type="entry name" value="IGPS"/>
    <property type="match status" value="1"/>
</dbReference>
<evidence type="ECO:0000256" key="4">
    <source>
        <dbReference type="ARBA" id="ARBA00012362"/>
    </source>
</evidence>
<dbReference type="CDD" id="cd00331">
    <property type="entry name" value="IGPS"/>
    <property type="match status" value="1"/>
</dbReference>
<evidence type="ECO:0000259" key="10">
    <source>
        <dbReference type="Pfam" id="PF00218"/>
    </source>
</evidence>
<comment type="pathway">
    <text evidence="2">Amino-acid biosynthesis; L-tryptophan biosynthesis; L-tryptophan from chorismate: step 4/5.</text>
</comment>
<dbReference type="RefSeq" id="WP_092501453.1">
    <property type="nucleotide sequence ID" value="NZ_LT629695.1"/>
</dbReference>
<dbReference type="SUPFAM" id="SSF51366">
    <property type="entry name" value="Ribulose-phoshate binding barrel"/>
    <property type="match status" value="1"/>
</dbReference>
<dbReference type="Gene3D" id="3.20.20.70">
    <property type="entry name" value="Aldolase class I"/>
    <property type="match status" value="1"/>
</dbReference>
<dbReference type="Pfam" id="PF00218">
    <property type="entry name" value="IGPS"/>
    <property type="match status" value="1"/>
</dbReference>
<keyword evidence="5" id="KW-0028">Amino-acid biosynthesis</keyword>
<dbReference type="EMBL" id="LT629695">
    <property type="protein sequence ID" value="SDH10371.1"/>
    <property type="molecule type" value="Genomic_DNA"/>
</dbReference>